<evidence type="ECO:0000313" key="1">
    <source>
        <dbReference type="EMBL" id="OAA94116.1"/>
    </source>
</evidence>
<protein>
    <submittedName>
        <fullName evidence="1">Uncharacterized protein</fullName>
    </submittedName>
</protein>
<gene>
    <name evidence="2" type="ORF">CLCOS_08400</name>
    <name evidence="1" type="ORF">WX73_03686</name>
</gene>
<name>A0A162LJ49_9CLOT</name>
<dbReference type="RefSeq" id="WP_013238507.1">
    <property type="nucleotide sequence ID" value="NZ_LITQ01000008.1"/>
</dbReference>
<dbReference type="PATRIC" id="fig|1705578.3.peg.3682"/>
<dbReference type="EMBL" id="LROR01000032">
    <property type="protein sequence ID" value="OBR96678.1"/>
    <property type="molecule type" value="Genomic_DNA"/>
</dbReference>
<evidence type="ECO:0000313" key="2">
    <source>
        <dbReference type="EMBL" id="OBR96678.1"/>
    </source>
</evidence>
<dbReference type="Proteomes" id="UP000093694">
    <property type="component" value="Unassembled WGS sequence"/>
</dbReference>
<keyword evidence="4" id="KW-1185">Reference proteome</keyword>
<dbReference type="AlphaFoldDB" id="A0A162LJ49"/>
<reference evidence="2 4" key="2">
    <citation type="journal article" date="2016" name="Front. Microbiol.">
        <title>Industrial Acetogenic Biocatalysts: A Comparative Metabolic and Genomic Analysis.</title>
        <authorList>
            <person name="Bengelsdorf F."/>
            <person name="Poehlein A."/>
            <person name="Sonja S."/>
            <person name="Erz C."/>
            <person name="Hummel T."/>
            <person name="Hoffmeister S."/>
            <person name="Daniel R."/>
            <person name="Durre P."/>
        </authorList>
    </citation>
    <scope>NUCLEOTIDE SEQUENCE [LARGE SCALE GENOMIC DNA]</scope>
    <source>
        <strain evidence="2 4">PTA-10522</strain>
    </source>
</reference>
<dbReference type="Proteomes" id="UP000077384">
    <property type="component" value="Unassembled WGS sequence"/>
</dbReference>
<reference evidence="1 3" key="1">
    <citation type="journal article" date="2015" name="Biotechnol. Bioeng.">
        <title>Genome sequence and phenotypic characterization of Caulobacter segnis.</title>
        <authorList>
            <person name="Patel S."/>
            <person name="Fletcher B."/>
            <person name="Scott D.C."/>
            <person name="Ely B."/>
        </authorList>
    </citation>
    <scope>NUCLEOTIDE SEQUENCE [LARGE SCALE GENOMIC DNA]</scope>
    <source>
        <strain evidence="1 3">PS02</strain>
    </source>
</reference>
<proteinExistence type="predicted"/>
<accession>A0A162LJ49</accession>
<evidence type="ECO:0000313" key="4">
    <source>
        <dbReference type="Proteomes" id="UP000093694"/>
    </source>
</evidence>
<evidence type="ECO:0000313" key="3">
    <source>
        <dbReference type="Proteomes" id="UP000077384"/>
    </source>
</evidence>
<comment type="caution">
    <text evidence="1">The sequence shown here is derived from an EMBL/GenBank/DDBJ whole genome shotgun (WGS) entry which is preliminary data.</text>
</comment>
<organism evidence="1 3">
    <name type="scientific">Clostridium coskatii</name>
    <dbReference type="NCBI Taxonomy" id="1705578"/>
    <lineage>
        <taxon>Bacteria</taxon>
        <taxon>Bacillati</taxon>
        <taxon>Bacillota</taxon>
        <taxon>Clostridia</taxon>
        <taxon>Eubacteriales</taxon>
        <taxon>Clostridiaceae</taxon>
        <taxon>Clostridium</taxon>
    </lineage>
</organism>
<dbReference type="EMBL" id="LITQ01000008">
    <property type="protein sequence ID" value="OAA94116.1"/>
    <property type="molecule type" value="Genomic_DNA"/>
</dbReference>
<sequence length="57" mass="6916">MAKLIKVRMHYSKDPKIMDELETRMARVFARALISELRVEQIDELIKTLKERQTWKK</sequence>